<gene>
    <name evidence="2" type="ORF">LY90DRAFT_176151</name>
</gene>
<accession>A0A1Y2ER20</accession>
<reference evidence="2 3" key="1">
    <citation type="submission" date="2016-08" db="EMBL/GenBank/DDBJ databases">
        <title>A Parts List for Fungal Cellulosomes Revealed by Comparative Genomics.</title>
        <authorList>
            <consortium name="DOE Joint Genome Institute"/>
            <person name="Haitjema C.H."/>
            <person name="Gilmore S.P."/>
            <person name="Henske J.K."/>
            <person name="Solomon K.V."/>
            <person name="De Groot R."/>
            <person name="Kuo A."/>
            <person name="Mondo S.J."/>
            <person name="Salamov A.A."/>
            <person name="Labutti K."/>
            <person name="Zhao Z."/>
            <person name="Chiniquy J."/>
            <person name="Barry K."/>
            <person name="Brewer H.M."/>
            <person name="Purvine S.O."/>
            <person name="Wright A.T."/>
            <person name="Boxma B."/>
            <person name="Van Alen T."/>
            <person name="Hackstein J.H."/>
            <person name="Baker S.E."/>
            <person name="Grigoriev I.V."/>
            <person name="O'Malley M.A."/>
        </authorList>
    </citation>
    <scope>NUCLEOTIDE SEQUENCE [LARGE SCALE GENOMIC DNA]</scope>
    <source>
        <strain evidence="2 3">G1</strain>
    </source>
</reference>
<dbReference type="EMBL" id="MCOG01000034">
    <property type="protein sequence ID" value="ORY73285.1"/>
    <property type="molecule type" value="Genomic_DNA"/>
</dbReference>
<dbReference type="AlphaFoldDB" id="A0A1Y2ER20"/>
<keyword evidence="3" id="KW-1185">Reference proteome</keyword>
<keyword evidence="1" id="KW-0472">Membrane</keyword>
<evidence type="ECO:0000313" key="3">
    <source>
        <dbReference type="Proteomes" id="UP000193920"/>
    </source>
</evidence>
<keyword evidence="1" id="KW-1133">Transmembrane helix</keyword>
<organism evidence="2 3">
    <name type="scientific">Neocallimastix californiae</name>
    <dbReference type="NCBI Taxonomy" id="1754190"/>
    <lineage>
        <taxon>Eukaryota</taxon>
        <taxon>Fungi</taxon>
        <taxon>Fungi incertae sedis</taxon>
        <taxon>Chytridiomycota</taxon>
        <taxon>Chytridiomycota incertae sedis</taxon>
        <taxon>Neocallimastigomycetes</taxon>
        <taxon>Neocallimastigales</taxon>
        <taxon>Neocallimastigaceae</taxon>
        <taxon>Neocallimastix</taxon>
    </lineage>
</organism>
<evidence type="ECO:0000313" key="2">
    <source>
        <dbReference type="EMBL" id="ORY73285.1"/>
    </source>
</evidence>
<keyword evidence="1" id="KW-0812">Transmembrane</keyword>
<feature type="transmembrane region" description="Helical" evidence="1">
    <location>
        <begin position="6"/>
        <end position="27"/>
    </location>
</feature>
<evidence type="ECO:0000256" key="1">
    <source>
        <dbReference type="SAM" id="Phobius"/>
    </source>
</evidence>
<protein>
    <submittedName>
        <fullName evidence="2">Uncharacterized protein</fullName>
    </submittedName>
</protein>
<comment type="caution">
    <text evidence="2">The sequence shown here is derived from an EMBL/GenBank/DDBJ whole genome shotgun (WGS) entry which is preliminary data.</text>
</comment>
<sequence length="51" mass="6571">MFLKNLKNIFIYFFFFFFFYFFLPFFFNNNKIKLKSITKFLFIGFLIENYF</sequence>
<proteinExistence type="predicted"/>
<dbReference type="Proteomes" id="UP000193920">
    <property type="component" value="Unassembled WGS sequence"/>
</dbReference>
<name>A0A1Y2ER20_9FUNG</name>